<dbReference type="InParanoid" id="A0A0V0QVW5"/>
<accession>A0A0V0QVW5</accession>
<protein>
    <submittedName>
        <fullName evidence="2">Uncharacterized protein</fullName>
    </submittedName>
</protein>
<evidence type="ECO:0000256" key="1">
    <source>
        <dbReference type="SAM" id="MobiDB-lite"/>
    </source>
</evidence>
<feature type="compositionally biased region" description="Low complexity" evidence="1">
    <location>
        <begin position="89"/>
        <end position="105"/>
    </location>
</feature>
<feature type="region of interest" description="Disordered" evidence="1">
    <location>
        <begin position="84"/>
        <end position="105"/>
    </location>
</feature>
<keyword evidence="3" id="KW-1185">Reference proteome</keyword>
<dbReference type="Proteomes" id="UP000054937">
    <property type="component" value="Unassembled WGS sequence"/>
</dbReference>
<name>A0A0V0QVW5_PSEPJ</name>
<dbReference type="OrthoDB" id="10430603at2759"/>
<dbReference type="AlphaFoldDB" id="A0A0V0QVW5"/>
<reference evidence="2 3" key="1">
    <citation type="journal article" date="2015" name="Sci. Rep.">
        <title>Genome of the facultative scuticociliatosis pathogen Pseudocohnilembus persalinus provides insight into its virulence through horizontal gene transfer.</title>
        <authorList>
            <person name="Xiong J."/>
            <person name="Wang G."/>
            <person name="Cheng J."/>
            <person name="Tian M."/>
            <person name="Pan X."/>
            <person name="Warren A."/>
            <person name="Jiang C."/>
            <person name="Yuan D."/>
            <person name="Miao W."/>
        </authorList>
    </citation>
    <scope>NUCLEOTIDE SEQUENCE [LARGE SCALE GENOMIC DNA]</scope>
    <source>
        <strain evidence="2">36N120E</strain>
    </source>
</reference>
<gene>
    <name evidence="2" type="ORF">PPERSA_04976</name>
</gene>
<proteinExistence type="predicted"/>
<dbReference type="EMBL" id="LDAU01000096">
    <property type="protein sequence ID" value="KRX06363.1"/>
    <property type="molecule type" value="Genomic_DNA"/>
</dbReference>
<sequence length="105" mass="13334">MYQITNFFKECITNDKKFLRKFSRYFTYKIQNFEYYRLTKIRAKMIQHKYVDKQKMMDEFDPKTEEWKWVLHIKPTQIKKYGRYWKPKQQQQQTQQENQNQSSNQ</sequence>
<evidence type="ECO:0000313" key="2">
    <source>
        <dbReference type="EMBL" id="KRX06363.1"/>
    </source>
</evidence>
<evidence type="ECO:0000313" key="3">
    <source>
        <dbReference type="Proteomes" id="UP000054937"/>
    </source>
</evidence>
<organism evidence="2 3">
    <name type="scientific">Pseudocohnilembus persalinus</name>
    <name type="common">Ciliate</name>
    <dbReference type="NCBI Taxonomy" id="266149"/>
    <lineage>
        <taxon>Eukaryota</taxon>
        <taxon>Sar</taxon>
        <taxon>Alveolata</taxon>
        <taxon>Ciliophora</taxon>
        <taxon>Intramacronucleata</taxon>
        <taxon>Oligohymenophorea</taxon>
        <taxon>Scuticociliatia</taxon>
        <taxon>Philasterida</taxon>
        <taxon>Pseudocohnilembidae</taxon>
        <taxon>Pseudocohnilembus</taxon>
    </lineage>
</organism>
<comment type="caution">
    <text evidence="2">The sequence shown here is derived from an EMBL/GenBank/DDBJ whole genome shotgun (WGS) entry which is preliminary data.</text>
</comment>